<proteinExistence type="predicted"/>
<accession>A0A0V1LIP6</accession>
<organism evidence="1 2">
    <name type="scientific">Trichinella nativa</name>
    <dbReference type="NCBI Taxonomy" id="6335"/>
    <lineage>
        <taxon>Eukaryota</taxon>
        <taxon>Metazoa</taxon>
        <taxon>Ecdysozoa</taxon>
        <taxon>Nematoda</taxon>
        <taxon>Enoplea</taxon>
        <taxon>Dorylaimia</taxon>
        <taxon>Trichinellida</taxon>
        <taxon>Trichinellidae</taxon>
        <taxon>Trichinella</taxon>
    </lineage>
</organism>
<dbReference type="AlphaFoldDB" id="A0A0V1LIP6"/>
<gene>
    <name evidence="1" type="ORF">T02_12298</name>
</gene>
<name>A0A0V1LIP6_9BILA</name>
<reference evidence="1 2" key="1">
    <citation type="submission" date="2015-05" db="EMBL/GenBank/DDBJ databases">
        <title>Evolution of Trichinella species and genotypes.</title>
        <authorList>
            <person name="Korhonen P.K."/>
            <person name="Edoardo P."/>
            <person name="Giuseppe L.R."/>
            <person name="Gasser R.B."/>
        </authorList>
    </citation>
    <scope>NUCLEOTIDE SEQUENCE [LARGE SCALE GENOMIC DNA]</scope>
    <source>
        <strain evidence="1">ISS10</strain>
    </source>
</reference>
<dbReference type="Proteomes" id="UP000054721">
    <property type="component" value="Unassembled WGS sequence"/>
</dbReference>
<sequence length="86" mass="9410">MRMLNWDTVGEGTQVHCVLLSLYTPPKKSGYVENDTLSFWAAGVGLAWSDVMDAGFVLLMATLEMTPSLSMLITFSDLSSTLYGPE</sequence>
<comment type="caution">
    <text evidence="1">The sequence shown here is derived from an EMBL/GenBank/DDBJ whole genome shotgun (WGS) entry which is preliminary data.</text>
</comment>
<evidence type="ECO:0000313" key="1">
    <source>
        <dbReference type="EMBL" id="KRZ59366.1"/>
    </source>
</evidence>
<dbReference type="EMBL" id="JYDW01000042">
    <property type="protein sequence ID" value="KRZ59366.1"/>
    <property type="molecule type" value="Genomic_DNA"/>
</dbReference>
<evidence type="ECO:0000313" key="2">
    <source>
        <dbReference type="Proteomes" id="UP000054721"/>
    </source>
</evidence>
<protein>
    <submittedName>
        <fullName evidence="1">Uncharacterized protein</fullName>
    </submittedName>
</protein>
<keyword evidence="2" id="KW-1185">Reference proteome</keyword>